<dbReference type="STRING" id="1210086.GCA_001613105_03090"/>
<dbReference type="AlphaFoldDB" id="A0A370I5A5"/>
<reference evidence="2 3" key="1">
    <citation type="submission" date="2018-07" db="EMBL/GenBank/DDBJ databases">
        <title>Genomic Encyclopedia of Type Strains, Phase IV (KMG-IV): sequencing the most valuable type-strain genomes for metagenomic binning, comparative biology and taxonomic classification.</title>
        <authorList>
            <person name="Goeker M."/>
        </authorList>
    </citation>
    <scope>NUCLEOTIDE SEQUENCE [LARGE SCALE GENOMIC DNA]</scope>
    <source>
        <strain evidence="2 3">DSM 44290</strain>
    </source>
</reference>
<sequence>MRVDRDLFRKSLLRLVAPAGLATLLAVAPAAIQTPTARADVDHGGGCVIYDYNPAATVDSLRGRCTPEQQDQIFRNSPRGSVPTGVTNGWVTRPPIVQAIAPPFWIGKNFYTGPNGGRLMNRVTAAGIEGFPANVYVAPSRMDGRPAWAFDYAPSILSPIWDEVREIAPGVWFGYSYWRGVLQTPQLLTFVLTR</sequence>
<keyword evidence="3" id="KW-1185">Reference proteome</keyword>
<comment type="caution">
    <text evidence="2">The sequence shown here is derived from an EMBL/GenBank/DDBJ whole genome shotgun (WGS) entry which is preliminary data.</text>
</comment>
<evidence type="ECO:0000256" key="1">
    <source>
        <dbReference type="SAM" id="SignalP"/>
    </source>
</evidence>
<dbReference type="EMBL" id="QQBC01000005">
    <property type="protein sequence ID" value="RDI65918.1"/>
    <property type="molecule type" value="Genomic_DNA"/>
</dbReference>
<evidence type="ECO:0000313" key="3">
    <source>
        <dbReference type="Proteomes" id="UP000254869"/>
    </source>
</evidence>
<organism evidence="2 3">
    <name type="scientific">Nocardia pseudobrasiliensis</name>
    <dbReference type="NCBI Taxonomy" id="45979"/>
    <lineage>
        <taxon>Bacteria</taxon>
        <taxon>Bacillati</taxon>
        <taxon>Actinomycetota</taxon>
        <taxon>Actinomycetes</taxon>
        <taxon>Mycobacteriales</taxon>
        <taxon>Nocardiaceae</taxon>
        <taxon>Nocardia</taxon>
    </lineage>
</organism>
<accession>A0A370I5A5</accession>
<keyword evidence="1" id="KW-0732">Signal</keyword>
<dbReference type="RefSeq" id="WP_067998137.1">
    <property type="nucleotide sequence ID" value="NZ_QQBC01000005.1"/>
</dbReference>
<feature type="signal peptide" evidence="1">
    <location>
        <begin position="1"/>
        <end position="30"/>
    </location>
</feature>
<protein>
    <submittedName>
        <fullName evidence="2">Uncharacterized protein</fullName>
    </submittedName>
</protein>
<proteinExistence type="predicted"/>
<dbReference type="Proteomes" id="UP000254869">
    <property type="component" value="Unassembled WGS sequence"/>
</dbReference>
<feature type="chain" id="PRO_5038643284" evidence="1">
    <location>
        <begin position="31"/>
        <end position="194"/>
    </location>
</feature>
<name>A0A370I5A5_9NOCA</name>
<evidence type="ECO:0000313" key="2">
    <source>
        <dbReference type="EMBL" id="RDI65918.1"/>
    </source>
</evidence>
<gene>
    <name evidence="2" type="ORF">DFR76_105237</name>
</gene>